<dbReference type="OrthoDB" id="545169at2759"/>
<dbReference type="PANTHER" id="PTHR36124">
    <property type="match status" value="1"/>
</dbReference>
<dbReference type="InterPro" id="IPR018713">
    <property type="entry name" value="MPAB/Lcp_cat_dom"/>
</dbReference>
<sequence>MALLLLLWKMGCCEHLRIRRAKRLPKLDPHSVLSHTLFVEFPFLYRCAFESGVVRVAGIPRIIAKFGLHNVAKQYDDMDILLREMLMHHADSPRGSLAIRRLNFIHSFYAIANEDYLYVLAVYVVNFVEWTDKYGYRKLTEMEKGCHYRVWHDIAKRMGIHNIPPSVEELARYRDEYEAKHMRYSDCNREFAEAGMKLMLGEMPWLCRRPLRKLLLSVLDERLLAALGFPKQPAWLGFMARSLLNLHKLTVRWMPPRPLSCARTRISLMTGCPLLFNLSSSPLELQTLPLSFHRFRPRVYENGYKIAHLGGMKPGRVGSVCSIDAQGGLLCPPLTLAPFTS</sequence>
<keyword evidence="4" id="KW-1185">Reference proteome</keyword>
<organism evidence="3 4">
    <name type="scientific">Adiantum capillus-veneris</name>
    <name type="common">Maidenhair fern</name>
    <dbReference type="NCBI Taxonomy" id="13818"/>
    <lineage>
        <taxon>Eukaryota</taxon>
        <taxon>Viridiplantae</taxon>
        <taxon>Streptophyta</taxon>
        <taxon>Embryophyta</taxon>
        <taxon>Tracheophyta</taxon>
        <taxon>Polypodiopsida</taxon>
        <taxon>Polypodiidae</taxon>
        <taxon>Polypodiales</taxon>
        <taxon>Pteridineae</taxon>
        <taxon>Pteridaceae</taxon>
        <taxon>Vittarioideae</taxon>
        <taxon>Adiantum</taxon>
    </lineage>
</organism>
<dbReference type="Proteomes" id="UP000886520">
    <property type="component" value="Chromosome 25"/>
</dbReference>
<dbReference type="Pfam" id="PF09995">
    <property type="entry name" value="MPAB_Lcp_cat"/>
    <property type="match status" value="1"/>
</dbReference>
<feature type="chain" id="PRO_5038606019" description="ER-bound oxygenase mpaB/mpaB'/Rubber oxygenase catalytic domain-containing protein" evidence="1">
    <location>
        <begin position="16"/>
        <end position="341"/>
    </location>
</feature>
<feature type="domain" description="ER-bound oxygenase mpaB/mpaB'/Rubber oxygenase catalytic" evidence="2">
    <location>
        <begin position="107"/>
        <end position="234"/>
    </location>
</feature>
<evidence type="ECO:0000313" key="3">
    <source>
        <dbReference type="EMBL" id="KAI5059648.1"/>
    </source>
</evidence>
<reference evidence="3" key="1">
    <citation type="submission" date="2021-01" db="EMBL/GenBank/DDBJ databases">
        <title>Adiantum capillus-veneris genome.</title>
        <authorList>
            <person name="Fang Y."/>
            <person name="Liao Q."/>
        </authorList>
    </citation>
    <scope>NUCLEOTIDE SEQUENCE</scope>
    <source>
        <strain evidence="3">H3</strain>
        <tissue evidence="3">Leaf</tissue>
    </source>
</reference>
<keyword evidence="1" id="KW-0732">Signal</keyword>
<proteinExistence type="predicted"/>
<gene>
    <name evidence="3" type="ORF">GOP47_0025967</name>
</gene>
<protein>
    <recommendedName>
        <fullName evidence="2">ER-bound oxygenase mpaB/mpaB'/Rubber oxygenase catalytic domain-containing protein</fullName>
    </recommendedName>
</protein>
<comment type="caution">
    <text evidence="3">The sequence shown here is derived from an EMBL/GenBank/DDBJ whole genome shotgun (WGS) entry which is preliminary data.</text>
</comment>
<feature type="signal peptide" evidence="1">
    <location>
        <begin position="1"/>
        <end position="15"/>
    </location>
</feature>
<accession>A0A9D4Z2K2</accession>
<name>A0A9D4Z2K2_ADICA</name>
<dbReference type="PANTHER" id="PTHR36124:SF1">
    <property type="entry name" value="ER-BOUND OXYGENASE MPAB_MPAB'_RUBBER OXYGENASE CATALYTIC DOMAIN-CONTAINING PROTEIN"/>
    <property type="match status" value="1"/>
</dbReference>
<dbReference type="EMBL" id="JABFUD020000025">
    <property type="protein sequence ID" value="KAI5059648.1"/>
    <property type="molecule type" value="Genomic_DNA"/>
</dbReference>
<evidence type="ECO:0000259" key="2">
    <source>
        <dbReference type="Pfam" id="PF09995"/>
    </source>
</evidence>
<dbReference type="InterPro" id="IPR046366">
    <property type="entry name" value="MPAB"/>
</dbReference>
<evidence type="ECO:0000313" key="4">
    <source>
        <dbReference type="Proteomes" id="UP000886520"/>
    </source>
</evidence>
<evidence type="ECO:0000256" key="1">
    <source>
        <dbReference type="SAM" id="SignalP"/>
    </source>
</evidence>
<dbReference type="GO" id="GO:0016491">
    <property type="term" value="F:oxidoreductase activity"/>
    <property type="evidence" value="ECO:0007669"/>
    <property type="project" value="InterPro"/>
</dbReference>
<dbReference type="AlphaFoldDB" id="A0A9D4Z2K2"/>